<evidence type="ECO:0000313" key="1">
    <source>
        <dbReference type="EMBL" id="EJX00509.1"/>
    </source>
</evidence>
<accession>J9G105</accession>
<comment type="caution">
    <text evidence="1">The sequence shown here is derived from an EMBL/GenBank/DDBJ whole genome shotgun (WGS) entry which is preliminary data.</text>
</comment>
<organism evidence="1">
    <name type="scientific">gut metagenome</name>
    <dbReference type="NCBI Taxonomy" id="749906"/>
    <lineage>
        <taxon>unclassified sequences</taxon>
        <taxon>metagenomes</taxon>
        <taxon>organismal metagenomes</taxon>
    </lineage>
</organism>
<sequence length="47" mass="5410">MVDIASRNDAFYIYGFSHLPHEFSNGFLFVVAVSSQIIGKEEVQWLF</sequence>
<dbReference type="AlphaFoldDB" id="J9G105"/>
<protein>
    <submittedName>
        <fullName evidence="1">Uncharacterized protein</fullName>
    </submittedName>
</protein>
<proteinExistence type="predicted"/>
<gene>
    <name evidence="1" type="ORF">EVA_11380</name>
</gene>
<name>J9G105_9ZZZZ</name>
<dbReference type="EMBL" id="AMCI01003338">
    <property type="protein sequence ID" value="EJX00509.1"/>
    <property type="molecule type" value="Genomic_DNA"/>
</dbReference>
<reference evidence="1" key="1">
    <citation type="journal article" date="2012" name="PLoS ONE">
        <title>Gene sets for utilization of primary and secondary nutrition supplies in the distal gut of endangered iberian lynx.</title>
        <authorList>
            <person name="Alcaide M."/>
            <person name="Messina E."/>
            <person name="Richter M."/>
            <person name="Bargiela R."/>
            <person name="Peplies J."/>
            <person name="Huws S.A."/>
            <person name="Newbold C.J."/>
            <person name="Golyshin P.N."/>
            <person name="Simon M.A."/>
            <person name="Lopez G."/>
            <person name="Yakimov M.M."/>
            <person name="Ferrer M."/>
        </authorList>
    </citation>
    <scope>NUCLEOTIDE SEQUENCE</scope>
</reference>